<feature type="transmembrane region" description="Helical" evidence="7">
    <location>
        <begin position="180"/>
        <end position="198"/>
    </location>
</feature>
<dbReference type="InterPro" id="IPR045621">
    <property type="entry name" value="BPD_transp_1_N"/>
</dbReference>
<evidence type="ECO:0000256" key="4">
    <source>
        <dbReference type="ARBA" id="ARBA00022692"/>
    </source>
</evidence>
<evidence type="ECO:0000313" key="9">
    <source>
        <dbReference type="EMBL" id="KKL91851.1"/>
    </source>
</evidence>
<keyword evidence="3" id="KW-1003">Cell membrane</keyword>
<proteinExistence type="predicted"/>
<evidence type="ECO:0000256" key="7">
    <source>
        <dbReference type="SAM" id="Phobius"/>
    </source>
</evidence>
<comment type="caution">
    <text evidence="9">The sequence shown here is derived from an EMBL/GenBank/DDBJ whole genome shotgun (WGS) entry which is preliminary data.</text>
</comment>
<keyword evidence="6 7" id="KW-0472">Membrane</keyword>
<dbReference type="CDD" id="cd06261">
    <property type="entry name" value="TM_PBP2"/>
    <property type="match status" value="1"/>
</dbReference>
<organism evidence="9">
    <name type="scientific">marine sediment metagenome</name>
    <dbReference type="NCBI Taxonomy" id="412755"/>
    <lineage>
        <taxon>unclassified sequences</taxon>
        <taxon>metagenomes</taxon>
        <taxon>ecological metagenomes</taxon>
    </lineage>
</organism>
<protein>
    <recommendedName>
        <fullName evidence="8">ABC transmembrane type-1 domain-containing protein</fullName>
    </recommendedName>
</protein>
<dbReference type="PANTHER" id="PTHR43163">
    <property type="entry name" value="DIPEPTIDE TRANSPORT SYSTEM PERMEASE PROTEIN DPPB-RELATED"/>
    <property type="match status" value="1"/>
</dbReference>
<feature type="transmembrane region" description="Helical" evidence="7">
    <location>
        <begin position="103"/>
        <end position="125"/>
    </location>
</feature>
<dbReference type="SUPFAM" id="SSF161098">
    <property type="entry name" value="MetI-like"/>
    <property type="match status" value="1"/>
</dbReference>
<evidence type="ECO:0000256" key="5">
    <source>
        <dbReference type="ARBA" id="ARBA00022989"/>
    </source>
</evidence>
<dbReference type="Pfam" id="PF19300">
    <property type="entry name" value="BPD_transp_1_N"/>
    <property type="match status" value="1"/>
</dbReference>
<keyword evidence="4 7" id="KW-0812">Transmembrane</keyword>
<feature type="transmembrane region" description="Helical" evidence="7">
    <location>
        <begin position="137"/>
        <end position="160"/>
    </location>
</feature>
<keyword evidence="5 7" id="KW-1133">Transmembrane helix</keyword>
<dbReference type="PANTHER" id="PTHR43163:SF6">
    <property type="entry name" value="DIPEPTIDE TRANSPORT SYSTEM PERMEASE PROTEIN DPPB-RELATED"/>
    <property type="match status" value="1"/>
</dbReference>
<dbReference type="PROSITE" id="PS50928">
    <property type="entry name" value="ABC_TM1"/>
    <property type="match status" value="1"/>
</dbReference>
<dbReference type="GO" id="GO:0055085">
    <property type="term" value="P:transmembrane transport"/>
    <property type="evidence" value="ECO:0007669"/>
    <property type="project" value="InterPro"/>
</dbReference>
<dbReference type="GO" id="GO:0005886">
    <property type="term" value="C:plasma membrane"/>
    <property type="evidence" value="ECO:0007669"/>
    <property type="project" value="UniProtKB-SubCell"/>
</dbReference>
<evidence type="ECO:0000256" key="6">
    <source>
        <dbReference type="ARBA" id="ARBA00023136"/>
    </source>
</evidence>
<feature type="domain" description="ABC transmembrane type-1" evidence="8">
    <location>
        <begin position="97"/>
        <end position="327"/>
    </location>
</feature>
<evidence type="ECO:0000256" key="1">
    <source>
        <dbReference type="ARBA" id="ARBA00004651"/>
    </source>
</evidence>
<reference evidence="9" key="1">
    <citation type="journal article" date="2015" name="Nature">
        <title>Complex archaea that bridge the gap between prokaryotes and eukaryotes.</title>
        <authorList>
            <person name="Spang A."/>
            <person name="Saw J.H."/>
            <person name="Jorgensen S.L."/>
            <person name="Zaremba-Niedzwiedzka K."/>
            <person name="Martijn J."/>
            <person name="Lind A.E."/>
            <person name="van Eijk R."/>
            <person name="Schleper C."/>
            <person name="Guy L."/>
            <person name="Ettema T.J."/>
        </authorList>
    </citation>
    <scope>NUCLEOTIDE SEQUENCE</scope>
</reference>
<gene>
    <name evidence="9" type="ORF">LCGC14_1890550</name>
</gene>
<dbReference type="AlphaFoldDB" id="A0A0F9GMU9"/>
<sequence>MESLKFIVKRLAYSVVVLIGLSILMFSIARVVPGDPARMALGPRAPEWAVQRIRDEMHLEDPVYVQYYYWVKGALHGDLGKSLVTRRSVAQDIKEFFPASLELALYTGVFMGIIGITLGVISGWYKNTWIDNVVRIISYIGIITPSFVFAIFFVLIFGYALQILPTIGRIPPGVTPPPRITGMITFDALVTGNFALYLSGLKHLLLPAISLAMGPLAQEARITRTTLAGNLGKDYVAAERSSGLSERTIMFKYLLKPSLIPTISIYALDFAAIIGNAFVVELIFNWPGLSRYGMNAMLQKDLNAMVAVVMVYGILFVVVNIIVDLTVGFLDPRIRLGEQSAE</sequence>
<evidence type="ECO:0000256" key="2">
    <source>
        <dbReference type="ARBA" id="ARBA00022448"/>
    </source>
</evidence>
<dbReference type="Gene3D" id="1.10.3720.10">
    <property type="entry name" value="MetI-like"/>
    <property type="match status" value="1"/>
</dbReference>
<dbReference type="InterPro" id="IPR035906">
    <property type="entry name" value="MetI-like_sf"/>
</dbReference>
<dbReference type="InterPro" id="IPR000515">
    <property type="entry name" value="MetI-like"/>
</dbReference>
<feature type="transmembrane region" description="Helical" evidence="7">
    <location>
        <begin position="12"/>
        <end position="32"/>
    </location>
</feature>
<keyword evidence="2" id="KW-0813">Transport</keyword>
<feature type="transmembrane region" description="Helical" evidence="7">
    <location>
        <begin position="259"/>
        <end position="284"/>
    </location>
</feature>
<name>A0A0F9GMU9_9ZZZZ</name>
<comment type="subcellular location">
    <subcellularLocation>
        <location evidence="1">Cell membrane</location>
        <topology evidence="1">Multi-pass membrane protein</topology>
    </subcellularLocation>
</comment>
<accession>A0A0F9GMU9</accession>
<evidence type="ECO:0000259" key="8">
    <source>
        <dbReference type="PROSITE" id="PS50928"/>
    </source>
</evidence>
<dbReference type="EMBL" id="LAZR01019622">
    <property type="protein sequence ID" value="KKL91851.1"/>
    <property type="molecule type" value="Genomic_DNA"/>
</dbReference>
<evidence type="ECO:0000256" key="3">
    <source>
        <dbReference type="ARBA" id="ARBA00022475"/>
    </source>
</evidence>
<feature type="transmembrane region" description="Helical" evidence="7">
    <location>
        <begin position="304"/>
        <end position="330"/>
    </location>
</feature>
<dbReference type="Pfam" id="PF00528">
    <property type="entry name" value="BPD_transp_1"/>
    <property type="match status" value="1"/>
</dbReference>